<dbReference type="Proteomes" id="UP000199577">
    <property type="component" value="Unassembled WGS sequence"/>
</dbReference>
<dbReference type="InterPro" id="IPR011050">
    <property type="entry name" value="Pectin_lyase_fold/virulence"/>
</dbReference>
<gene>
    <name evidence="6" type="ORF">SAMN05421747_105106</name>
</gene>
<name>A0A1I1H2T7_9SPHI</name>
<dbReference type="EMBL" id="FOLL01000005">
    <property type="protein sequence ID" value="SFC15510.1"/>
    <property type="molecule type" value="Genomic_DNA"/>
</dbReference>
<keyword evidence="6" id="KW-0456">Lyase</keyword>
<reference evidence="7" key="1">
    <citation type="submission" date="2016-10" db="EMBL/GenBank/DDBJ databases">
        <authorList>
            <person name="Varghese N."/>
            <person name="Submissions S."/>
        </authorList>
    </citation>
    <scope>NUCLEOTIDE SEQUENCE [LARGE SCALE GENOMIC DNA]</scope>
    <source>
        <strain evidence="7">DSM 22900</strain>
    </source>
</reference>
<dbReference type="PROSITE" id="PS00502">
    <property type="entry name" value="POLYGALACTURONASE"/>
    <property type="match status" value="1"/>
</dbReference>
<dbReference type="PANTHER" id="PTHR31339:SF9">
    <property type="entry name" value="PLASMIN AND FIBRONECTIN-BINDING PROTEIN A"/>
    <property type="match status" value="1"/>
</dbReference>
<dbReference type="Gene3D" id="2.160.20.10">
    <property type="entry name" value="Single-stranded right-handed beta-helix, Pectin lyase-like"/>
    <property type="match status" value="1"/>
</dbReference>
<evidence type="ECO:0000256" key="3">
    <source>
        <dbReference type="ARBA" id="ARBA00023295"/>
    </source>
</evidence>
<dbReference type="STRING" id="623281.SAMN05421747_105106"/>
<dbReference type="PANTHER" id="PTHR31339">
    <property type="entry name" value="PECTIN LYASE-RELATED"/>
    <property type="match status" value="1"/>
</dbReference>
<evidence type="ECO:0000259" key="5">
    <source>
        <dbReference type="Pfam" id="PF12708"/>
    </source>
</evidence>
<dbReference type="SMART" id="SM00710">
    <property type="entry name" value="PbH1"/>
    <property type="match status" value="7"/>
</dbReference>
<dbReference type="InterPro" id="IPR024535">
    <property type="entry name" value="RHGA/B-epi-like_pectate_lyase"/>
</dbReference>
<dbReference type="OrthoDB" id="9795222at2"/>
<dbReference type="InterPro" id="IPR000743">
    <property type="entry name" value="Glyco_hydro_28"/>
</dbReference>
<keyword evidence="2 4" id="KW-0378">Hydrolase</keyword>
<proteinExistence type="inferred from homology"/>
<evidence type="ECO:0000313" key="7">
    <source>
        <dbReference type="Proteomes" id="UP000199577"/>
    </source>
</evidence>
<dbReference type="SUPFAM" id="SSF51126">
    <property type="entry name" value="Pectin lyase-like"/>
    <property type="match status" value="1"/>
</dbReference>
<keyword evidence="3 4" id="KW-0326">Glycosidase</keyword>
<dbReference type="InterPro" id="IPR006626">
    <property type="entry name" value="PbH1"/>
</dbReference>
<dbReference type="InterPro" id="IPR051801">
    <property type="entry name" value="GH28_Enzymes"/>
</dbReference>
<evidence type="ECO:0000313" key="6">
    <source>
        <dbReference type="EMBL" id="SFC15510.1"/>
    </source>
</evidence>
<dbReference type="GO" id="GO:0005975">
    <property type="term" value="P:carbohydrate metabolic process"/>
    <property type="evidence" value="ECO:0007669"/>
    <property type="project" value="InterPro"/>
</dbReference>
<dbReference type="GO" id="GO:0016829">
    <property type="term" value="F:lyase activity"/>
    <property type="evidence" value="ECO:0007669"/>
    <property type="project" value="UniProtKB-KW"/>
</dbReference>
<dbReference type="InterPro" id="IPR012334">
    <property type="entry name" value="Pectin_lyas_fold"/>
</dbReference>
<feature type="domain" description="Rhamnogalacturonase A/B/Epimerase-like pectate lyase" evidence="5">
    <location>
        <begin position="25"/>
        <end position="83"/>
    </location>
</feature>
<sequence>MSVFRVGLLLWIGVGIGTARAQPYYNVLEYGAVNDSSALITEAVRLAIAKASDNGGGTIFFPAGKYLTGPIHLKSNITLYLDAGAELHFSDNFDHYLPMVPSRWEGTDVINFSPLIYAYGAENIAITGRGRLNGNGRTWWMYFFDHIYGKDTAGNVSRWQREFFSQNRNVVPPDEPGWIAKGFLRPPFIQFMHCRDVLVEGITITNSPFWTLNPQYCENVKIDAVTINNPPSPNTDGINPESCRNVHIANCHISVGDDCITIKSGKDRSGRLAAAPAENYVITNCTMLRGHGGVVIGSEMSGGVRNISISNCVFDGTHRGLRIKTARGRGGIVEDIRMSNIVMRNIREEVIVLNMQYAETAPEPVSERTPVFRNIRFSNMTAEGNRAVLIHGLEEMPVQDVSFYDVDIRAKEGILVRHANQLDFHGIRIQTEAGSALQAQWVTGLEIGGLAVRRPPAGTPLVKLADTRNVFIHTSTAASGTDVFLEVSGIRSANVVLKNNVLDLAVQQVVQRDGVDCVTLKP</sequence>
<organism evidence="6 7">
    <name type="scientific">Parapedobacter composti</name>
    <dbReference type="NCBI Taxonomy" id="623281"/>
    <lineage>
        <taxon>Bacteria</taxon>
        <taxon>Pseudomonadati</taxon>
        <taxon>Bacteroidota</taxon>
        <taxon>Sphingobacteriia</taxon>
        <taxon>Sphingobacteriales</taxon>
        <taxon>Sphingobacteriaceae</taxon>
        <taxon>Parapedobacter</taxon>
    </lineage>
</organism>
<dbReference type="AlphaFoldDB" id="A0A1I1H2T7"/>
<keyword evidence="7" id="KW-1185">Reference proteome</keyword>
<protein>
    <submittedName>
        <fullName evidence="6">Pectate lyase superfamily protein</fullName>
    </submittedName>
</protein>
<dbReference type="Pfam" id="PF00295">
    <property type="entry name" value="Glyco_hydro_28"/>
    <property type="match status" value="1"/>
</dbReference>
<dbReference type="Pfam" id="PF12708">
    <property type="entry name" value="Pect-lyase_RHGA_epim"/>
    <property type="match status" value="1"/>
</dbReference>
<comment type="similarity">
    <text evidence="1 4">Belongs to the glycosyl hydrolase 28 family.</text>
</comment>
<evidence type="ECO:0000256" key="2">
    <source>
        <dbReference type="ARBA" id="ARBA00022801"/>
    </source>
</evidence>
<dbReference type="GO" id="GO:0004650">
    <property type="term" value="F:polygalacturonase activity"/>
    <property type="evidence" value="ECO:0007669"/>
    <property type="project" value="InterPro"/>
</dbReference>
<dbReference type="RefSeq" id="WP_090972901.1">
    <property type="nucleotide sequence ID" value="NZ_FOLL01000005.1"/>
</dbReference>
<evidence type="ECO:0000256" key="1">
    <source>
        <dbReference type="ARBA" id="ARBA00008834"/>
    </source>
</evidence>
<accession>A0A1I1H2T7</accession>
<evidence type="ECO:0000256" key="4">
    <source>
        <dbReference type="RuleBase" id="RU361169"/>
    </source>
</evidence>